<feature type="transmembrane region" description="Helical" evidence="1">
    <location>
        <begin position="187"/>
        <end position="204"/>
    </location>
</feature>
<dbReference type="PANTHER" id="PTHR32251:SF17">
    <property type="entry name" value="STEROID 5-ALPHA REDUCTASE C-TERMINAL DOMAIN-CONTAINING PROTEIN"/>
    <property type="match status" value="1"/>
</dbReference>
<dbReference type="AlphaFoldDB" id="A0A1V2ZYB7"/>
<dbReference type="InterPro" id="IPR010721">
    <property type="entry name" value="UstE-like"/>
</dbReference>
<keyword evidence="3" id="KW-1185">Reference proteome</keyword>
<feature type="transmembrane region" description="Helical" evidence="1">
    <location>
        <begin position="37"/>
        <end position="53"/>
    </location>
</feature>
<keyword evidence="1" id="KW-0472">Membrane</keyword>
<feature type="transmembrane region" description="Helical" evidence="1">
    <location>
        <begin position="107"/>
        <end position="131"/>
    </location>
</feature>
<evidence type="ECO:0000313" key="2">
    <source>
        <dbReference type="EMBL" id="OOC10118.1"/>
    </source>
</evidence>
<name>A0A1V2ZYB7_9GAMM</name>
<dbReference type="EMBL" id="MUZR01000023">
    <property type="protein sequence ID" value="OOC10118.1"/>
    <property type="molecule type" value="Genomic_DNA"/>
</dbReference>
<feature type="transmembrane region" description="Helical" evidence="1">
    <location>
        <begin position="6"/>
        <end position="25"/>
    </location>
</feature>
<dbReference type="Gene3D" id="1.20.120.1630">
    <property type="match status" value="1"/>
</dbReference>
<dbReference type="Pfam" id="PF06966">
    <property type="entry name" value="DUF1295"/>
    <property type="match status" value="1"/>
</dbReference>
<gene>
    <name evidence="2" type="ORF">B1A74_07395</name>
</gene>
<reference evidence="2 3" key="1">
    <citation type="submission" date="2017-02" db="EMBL/GenBank/DDBJ databases">
        <title>Genomic diversity within the haloalkaliphilic genus Thioalkalivibrio.</title>
        <authorList>
            <person name="Ahn A.-C."/>
            <person name="Meier-Kolthoff J."/>
            <person name="Overmars L."/>
            <person name="Richter M."/>
            <person name="Woyke T."/>
            <person name="Sorokin D.Y."/>
            <person name="Muyzer G."/>
        </authorList>
    </citation>
    <scope>NUCLEOTIDE SEQUENCE [LARGE SCALE GENOMIC DNA]</scope>
    <source>
        <strain evidence="2 3">HL17</strain>
    </source>
</reference>
<sequence>MSLSVAFLWGLLAALGLMTLVWGAAMRRRDASLVDRFWGIGFIVVGVLWWGMAGFPAAGLWTLVPVVLWGLRLSAYITWRNWGHGEDARYTAMRGELSDAAFARRSLVTIFGLQGALVAVIGLPVLAGVSAQSMQPLLLAAGLAVWAFGFVFETAADLQMARFRADPQRRGEVMDRGLWRYSRHPNYFGEIVVWVGYGLLALAAGGWWGIPSAVLMIVLILRVSGVTLLESHLHETRPGYADYVARTPALIPGRPRRR</sequence>
<dbReference type="STRING" id="252474.B1A74_07395"/>
<dbReference type="PROSITE" id="PS50244">
    <property type="entry name" value="S5A_REDUCTASE"/>
    <property type="match status" value="1"/>
</dbReference>
<proteinExistence type="predicted"/>
<evidence type="ECO:0000256" key="1">
    <source>
        <dbReference type="SAM" id="Phobius"/>
    </source>
</evidence>
<dbReference type="GO" id="GO:0016020">
    <property type="term" value="C:membrane"/>
    <property type="evidence" value="ECO:0007669"/>
    <property type="project" value="TreeGrafter"/>
</dbReference>
<keyword evidence="1" id="KW-0812">Transmembrane</keyword>
<dbReference type="OrthoDB" id="9779233at2"/>
<organism evidence="2 3">
    <name type="scientific">Thioalkalivibrio halophilus</name>
    <dbReference type="NCBI Taxonomy" id="252474"/>
    <lineage>
        <taxon>Bacteria</taxon>
        <taxon>Pseudomonadati</taxon>
        <taxon>Pseudomonadota</taxon>
        <taxon>Gammaproteobacteria</taxon>
        <taxon>Chromatiales</taxon>
        <taxon>Ectothiorhodospiraceae</taxon>
        <taxon>Thioalkalivibrio</taxon>
    </lineage>
</organism>
<dbReference type="Proteomes" id="UP000189177">
    <property type="component" value="Unassembled WGS sequence"/>
</dbReference>
<evidence type="ECO:0000313" key="3">
    <source>
        <dbReference type="Proteomes" id="UP000189177"/>
    </source>
</evidence>
<accession>A0A1V2ZYB7</accession>
<dbReference type="RefSeq" id="WP_018947704.1">
    <property type="nucleotide sequence ID" value="NZ_MUZR01000023.1"/>
</dbReference>
<dbReference type="PANTHER" id="PTHR32251">
    <property type="entry name" value="3-OXO-5-ALPHA-STEROID 4-DEHYDROGENASE"/>
    <property type="match status" value="1"/>
</dbReference>
<comment type="caution">
    <text evidence="2">The sequence shown here is derived from an EMBL/GenBank/DDBJ whole genome shotgun (WGS) entry which is preliminary data.</text>
</comment>
<protein>
    <submittedName>
        <fullName evidence="2">Uncharacterized protein</fullName>
    </submittedName>
</protein>
<keyword evidence="1" id="KW-1133">Transmembrane helix</keyword>
<feature type="transmembrane region" description="Helical" evidence="1">
    <location>
        <begin position="137"/>
        <end position="156"/>
    </location>
</feature>